<organism evidence="1">
    <name type="scientific">marine sediment metagenome</name>
    <dbReference type="NCBI Taxonomy" id="412755"/>
    <lineage>
        <taxon>unclassified sequences</taxon>
        <taxon>metagenomes</taxon>
        <taxon>ecological metagenomes</taxon>
    </lineage>
</organism>
<protein>
    <submittedName>
        <fullName evidence="1">Uncharacterized protein</fullName>
    </submittedName>
</protein>
<proteinExistence type="predicted"/>
<comment type="caution">
    <text evidence="1">The sequence shown here is derived from an EMBL/GenBank/DDBJ whole genome shotgun (WGS) entry which is preliminary data.</text>
</comment>
<name>A0A0F9EET9_9ZZZZ</name>
<accession>A0A0F9EET9</accession>
<dbReference type="AlphaFoldDB" id="A0A0F9EET9"/>
<dbReference type="EMBL" id="LAZR01037318">
    <property type="protein sequence ID" value="KKL22518.1"/>
    <property type="molecule type" value="Genomic_DNA"/>
</dbReference>
<reference evidence="1" key="1">
    <citation type="journal article" date="2015" name="Nature">
        <title>Complex archaea that bridge the gap between prokaryotes and eukaryotes.</title>
        <authorList>
            <person name="Spang A."/>
            <person name="Saw J.H."/>
            <person name="Jorgensen S.L."/>
            <person name="Zaremba-Niedzwiedzka K."/>
            <person name="Martijn J."/>
            <person name="Lind A.E."/>
            <person name="van Eijk R."/>
            <person name="Schleper C."/>
            <person name="Guy L."/>
            <person name="Ettema T.J."/>
        </authorList>
    </citation>
    <scope>NUCLEOTIDE SEQUENCE</scope>
</reference>
<evidence type="ECO:0000313" key="1">
    <source>
        <dbReference type="EMBL" id="KKL22518.1"/>
    </source>
</evidence>
<sequence length="63" mass="7231">MTEVEVKAPEPTRLAIFHCPKDDCWIVCKWHPARRLYIGAAECPDERTARKVLEALQLAQVAR</sequence>
<gene>
    <name evidence="1" type="ORF">LCGC14_2434640</name>
</gene>